<keyword evidence="2" id="KW-1185">Reference proteome</keyword>
<feature type="non-terminal residue" evidence="1">
    <location>
        <position position="89"/>
    </location>
</feature>
<sequence>MAALSLSSVAKFVPQTFNVLLRYVPIVTDFDNEVEEICEVNGLPPGTIVKVRWVKPVEMRNPTQKYAYAIATLNSVDAANSIIGNGLYI</sequence>
<dbReference type="Proteomes" id="UP000308600">
    <property type="component" value="Unassembled WGS sequence"/>
</dbReference>
<evidence type="ECO:0000313" key="1">
    <source>
        <dbReference type="EMBL" id="TFK64208.1"/>
    </source>
</evidence>
<proteinExistence type="predicted"/>
<accession>A0ACD3AE94</accession>
<protein>
    <submittedName>
        <fullName evidence="1">Uncharacterized protein</fullName>
    </submittedName>
</protein>
<reference evidence="1 2" key="1">
    <citation type="journal article" date="2019" name="Nat. Ecol. Evol.">
        <title>Megaphylogeny resolves global patterns of mushroom evolution.</title>
        <authorList>
            <person name="Varga T."/>
            <person name="Krizsan K."/>
            <person name="Foldi C."/>
            <person name="Dima B."/>
            <person name="Sanchez-Garcia M."/>
            <person name="Sanchez-Ramirez S."/>
            <person name="Szollosi G.J."/>
            <person name="Szarkandi J.G."/>
            <person name="Papp V."/>
            <person name="Albert L."/>
            <person name="Andreopoulos W."/>
            <person name="Angelini C."/>
            <person name="Antonin V."/>
            <person name="Barry K.W."/>
            <person name="Bougher N.L."/>
            <person name="Buchanan P."/>
            <person name="Buyck B."/>
            <person name="Bense V."/>
            <person name="Catcheside P."/>
            <person name="Chovatia M."/>
            <person name="Cooper J."/>
            <person name="Damon W."/>
            <person name="Desjardin D."/>
            <person name="Finy P."/>
            <person name="Geml J."/>
            <person name="Haridas S."/>
            <person name="Hughes K."/>
            <person name="Justo A."/>
            <person name="Karasinski D."/>
            <person name="Kautmanova I."/>
            <person name="Kiss B."/>
            <person name="Kocsube S."/>
            <person name="Kotiranta H."/>
            <person name="LaButti K.M."/>
            <person name="Lechner B.E."/>
            <person name="Liimatainen K."/>
            <person name="Lipzen A."/>
            <person name="Lukacs Z."/>
            <person name="Mihaltcheva S."/>
            <person name="Morgado L.N."/>
            <person name="Niskanen T."/>
            <person name="Noordeloos M.E."/>
            <person name="Ohm R.A."/>
            <person name="Ortiz-Santana B."/>
            <person name="Ovrebo C."/>
            <person name="Racz N."/>
            <person name="Riley R."/>
            <person name="Savchenko A."/>
            <person name="Shiryaev A."/>
            <person name="Soop K."/>
            <person name="Spirin V."/>
            <person name="Szebenyi C."/>
            <person name="Tomsovsky M."/>
            <person name="Tulloss R.E."/>
            <person name="Uehling J."/>
            <person name="Grigoriev I.V."/>
            <person name="Vagvolgyi C."/>
            <person name="Papp T."/>
            <person name="Martin F.M."/>
            <person name="Miettinen O."/>
            <person name="Hibbett D.S."/>
            <person name="Nagy L.G."/>
        </authorList>
    </citation>
    <scope>NUCLEOTIDE SEQUENCE [LARGE SCALE GENOMIC DNA]</scope>
    <source>
        <strain evidence="1 2">NL-1719</strain>
    </source>
</reference>
<dbReference type="EMBL" id="ML208485">
    <property type="protein sequence ID" value="TFK64208.1"/>
    <property type="molecule type" value="Genomic_DNA"/>
</dbReference>
<evidence type="ECO:0000313" key="2">
    <source>
        <dbReference type="Proteomes" id="UP000308600"/>
    </source>
</evidence>
<name>A0ACD3AE94_9AGAR</name>
<organism evidence="1 2">
    <name type="scientific">Pluteus cervinus</name>
    <dbReference type="NCBI Taxonomy" id="181527"/>
    <lineage>
        <taxon>Eukaryota</taxon>
        <taxon>Fungi</taxon>
        <taxon>Dikarya</taxon>
        <taxon>Basidiomycota</taxon>
        <taxon>Agaricomycotina</taxon>
        <taxon>Agaricomycetes</taxon>
        <taxon>Agaricomycetidae</taxon>
        <taxon>Agaricales</taxon>
        <taxon>Pluteineae</taxon>
        <taxon>Pluteaceae</taxon>
        <taxon>Pluteus</taxon>
    </lineage>
</organism>
<gene>
    <name evidence="1" type="ORF">BDN72DRAFT_774844</name>
</gene>